<protein>
    <submittedName>
        <fullName evidence="2">Stage IV sporulation YqfD</fullName>
    </submittedName>
</protein>
<comment type="caution">
    <text evidence="2">The sequence shown here is derived from an EMBL/GenBank/DDBJ whole genome shotgun (WGS) entry which is preliminary data.</text>
</comment>
<sequence length="386" mass="45478">MTNRYRIKITGKDPKYFLRHLIVKKIKLYNIIEDHDGISLTVDEVDYAKILKMKTSYNIQIINRFGVAKLRYLFLKYKYILSFLFLTLGLMIILSHFIFFIDVIHSKEEIRELVENDLKEFGISKYRFRVSYAKKEEIRNKILEKEKDKIEWLEIDRIGTRYIVNVEERLIKDNKVDNEVRDIVAKKDAMILNIEAETGEIVRKKYEYVRKGDTIVSGTIKNKEDEVSKVKAEGKVYGEVWYSVTVELPKKYYEEKKTGKTSKALTLRIANKKISVPFSKDNKSYISEDSPILENNLIPIKLVLETKHEIEIIDKEYNMDNSSSEAIKLATKKLEDRLDEQSMILSKKVLKKTLKNSKIIVEIFFKVRENITDYKKISKELKIEGD</sequence>
<accession>K1TAZ1</accession>
<dbReference type="AlphaFoldDB" id="K1TAZ1"/>
<dbReference type="InterPro" id="IPR010690">
    <property type="entry name" value="YqfD"/>
</dbReference>
<keyword evidence="1" id="KW-0812">Transmembrane</keyword>
<reference evidence="2" key="1">
    <citation type="journal article" date="2013" name="Environ. Microbiol.">
        <title>Microbiota from the distal guts of lean and obese adolescents exhibit partial functional redundancy besides clear differences in community structure.</title>
        <authorList>
            <person name="Ferrer M."/>
            <person name="Ruiz A."/>
            <person name="Lanza F."/>
            <person name="Haange S.B."/>
            <person name="Oberbach A."/>
            <person name="Till H."/>
            <person name="Bargiela R."/>
            <person name="Campoy C."/>
            <person name="Segura M.T."/>
            <person name="Richter M."/>
            <person name="von Bergen M."/>
            <person name="Seifert J."/>
            <person name="Suarez A."/>
        </authorList>
    </citation>
    <scope>NUCLEOTIDE SEQUENCE</scope>
</reference>
<keyword evidence="1" id="KW-0472">Membrane</keyword>
<keyword evidence="1" id="KW-1133">Transmembrane helix</keyword>
<gene>
    <name evidence="2" type="ORF">OBE_06893</name>
</gene>
<dbReference type="Pfam" id="PF06898">
    <property type="entry name" value="YqfD"/>
    <property type="match status" value="1"/>
</dbReference>
<evidence type="ECO:0000313" key="2">
    <source>
        <dbReference type="EMBL" id="EKC64609.1"/>
    </source>
</evidence>
<evidence type="ECO:0000256" key="1">
    <source>
        <dbReference type="SAM" id="Phobius"/>
    </source>
</evidence>
<organism evidence="2">
    <name type="scientific">human gut metagenome</name>
    <dbReference type="NCBI Taxonomy" id="408170"/>
    <lineage>
        <taxon>unclassified sequences</taxon>
        <taxon>metagenomes</taxon>
        <taxon>organismal metagenomes</taxon>
    </lineage>
</organism>
<proteinExistence type="predicted"/>
<dbReference type="EMBL" id="AJWZ01004730">
    <property type="protein sequence ID" value="EKC64609.1"/>
    <property type="molecule type" value="Genomic_DNA"/>
</dbReference>
<feature type="transmembrane region" description="Helical" evidence="1">
    <location>
        <begin position="79"/>
        <end position="101"/>
    </location>
</feature>
<name>K1TAZ1_9ZZZZ</name>